<dbReference type="Gene3D" id="3.40.50.720">
    <property type="entry name" value="NAD(P)-binding Rossmann-like Domain"/>
    <property type="match status" value="1"/>
</dbReference>
<name>A0A934W356_9BURK</name>
<dbReference type="RefSeq" id="WP_200595096.1">
    <property type="nucleotide sequence ID" value="NZ_JAEPBG010000010.1"/>
</dbReference>
<dbReference type="SUPFAM" id="SSF51735">
    <property type="entry name" value="NAD(P)-binding Rossmann-fold domains"/>
    <property type="match status" value="1"/>
</dbReference>
<dbReference type="EMBL" id="JAEPBG010000010">
    <property type="protein sequence ID" value="MBK4737081.1"/>
    <property type="molecule type" value="Genomic_DNA"/>
</dbReference>
<evidence type="ECO:0000313" key="3">
    <source>
        <dbReference type="Proteomes" id="UP000622890"/>
    </source>
</evidence>
<dbReference type="Pfam" id="PF13380">
    <property type="entry name" value="CoA_binding_2"/>
    <property type="match status" value="1"/>
</dbReference>
<accession>A0A934W356</accession>
<dbReference type="Proteomes" id="UP000622890">
    <property type="component" value="Unassembled WGS sequence"/>
</dbReference>
<evidence type="ECO:0000313" key="2">
    <source>
        <dbReference type="EMBL" id="MBK4737081.1"/>
    </source>
</evidence>
<dbReference type="AlphaFoldDB" id="A0A934W356"/>
<dbReference type="InterPro" id="IPR003781">
    <property type="entry name" value="CoA-bd"/>
</dbReference>
<dbReference type="PANTHER" id="PTHR33303:SF2">
    <property type="entry name" value="COA-BINDING DOMAIN-CONTAINING PROTEIN"/>
    <property type="match status" value="1"/>
</dbReference>
<proteinExistence type="predicted"/>
<reference evidence="2" key="1">
    <citation type="submission" date="2021-01" db="EMBL/GenBank/DDBJ databases">
        <title>Genome sequence of strain Noviherbaspirillum sp. DKR-6.</title>
        <authorList>
            <person name="Chaudhary D.K."/>
        </authorList>
    </citation>
    <scope>NUCLEOTIDE SEQUENCE</scope>
    <source>
        <strain evidence="2">DKR-6</strain>
    </source>
</reference>
<protein>
    <submittedName>
        <fullName evidence="2">CoA-binding protein</fullName>
    </submittedName>
</protein>
<feature type="domain" description="CoA-binding" evidence="1">
    <location>
        <begin position="12"/>
        <end position="109"/>
    </location>
</feature>
<gene>
    <name evidence="2" type="ORF">JJB74_20875</name>
</gene>
<sequence>MSKAYASIAEVLARGRTVAVVGLSARPERDSHEVAHYLQRHGFRIIPVNPTYAGSHILGEHCYASLTLAARENTAIDVVDCFRKPEDIPAVAREAVAIGARCLWMQLGIVSEEAAQIASAAGMTVVMDHCMKLEHIALHGMDTGMA</sequence>
<comment type="caution">
    <text evidence="2">The sequence shown here is derived from an EMBL/GenBank/DDBJ whole genome shotgun (WGS) entry which is preliminary data.</text>
</comment>
<evidence type="ECO:0000259" key="1">
    <source>
        <dbReference type="SMART" id="SM00881"/>
    </source>
</evidence>
<organism evidence="2 3">
    <name type="scientific">Noviherbaspirillum pedocola</name>
    <dbReference type="NCBI Taxonomy" id="2801341"/>
    <lineage>
        <taxon>Bacteria</taxon>
        <taxon>Pseudomonadati</taxon>
        <taxon>Pseudomonadota</taxon>
        <taxon>Betaproteobacteria</taxon>
        <taxon>Burkholderiales</taxon>
        <taxon>Oxalobacteraceae</taxon>
        <taxon>Noviherbaspirillum</taxon>
    </lineage>
</organism>
<dbReference type="PANTHER" id="PTHR33303">
    <property type="entry name" value="CYTOPLASMIC PROTEIN-RELATED"/>
    <property type="match status" value="1"/>
</dbReference>
<keyword evidence="3" id="KW-1185">Reference proteome</keyword>
<dbReference type="InterPro" id="IPR036291">
    <property type="entry name" value="NAD(P)-bd_dom_sf"/>
</dbReference>
<dbReference type="SMART" id="SM00881">
    <property type="entry name" value="CoA_binding"/>
    <property type="match status" value="1"/>
</dbReference>